<dbReference type="Proteomes" id="UP000444721">
    <property type="component" value="Unassembled WGS sequence"/>
</dbReference>
<feature type="compositionally biased region" description="Low complexity" evidence="1">
    <location>
        <begin position="447"/>
        <end position="458"/>
    </location>
</feature>
<feature type="compositionally biased region" description="Polar residues" evidence="1">
    <location>
        <begin position="57"/>
        <end position="73"/>
    </location>
</feature>
<feature type="region of interest" description="Disordered" evidence="1">
    <location>
        <begin position="697"/>
        <end position="729"/>
    </location>
</feature>
<dbReference type="VEuPathDB" id="AmoebaDB:NF0094700"/>
<dbReference type="GeneID" id="68118462"/>
<gene>
    <name evidence="2" type="ORF">FDP41_011247</name>
</gene>
<feature type="compositionally biased region" description="Polar residues" evidence="1">
    <location>
        <begin position="709"/>
        <end position="726"/>
    </location>
</feature>
<dbReference type="VEuPathDB" id="AmoebaDB:NfTy_020470"/>
<feature type="compositionally biased region" description="Polar residues" evidence="1">
    <location>
        <begin position="157"/>
        <end position="166"/>
    </location>
</feature>
<keyword evidence="3" id="KW-1185">Reference proteome</keyword>
<dbReference type="AlphaFoldDB" id="A0A6A5BYE9"/>
<reference evidence="2 3" key="1">
    <citation type="journal article" date="2019" name="Sci. Rep.">
        <title>Nanopore sequencing improves the draft genome of the human pathogenic amoeba Naegleria fowleri.</title>
        <authorList>
            <person name="Liechti N."/>
            <person name="Schurch N."/>
            <person name="Bruggmann R."/>
            <person name="Wittwer M."/>
        </authorList>
    </citation>
    <scope>NUCLEOTIDE SEQUENCE [LARGE SCALE GENOMIC DNA]</scope>
    <source>
        <strain evidence="2 3">ATCC 30894</strain>
    </source>
</reference>
<evidence type="ECO:0000256" key="1">
    <source>
        <dbReference type="SAM" id="MobiDB-lite"/>
    </source>
</evidence>
<feature type="compositionally biased region" description="Polar residues" evidence="1">
    <location>
        <begin position="94"/>
        <end position="106"/>
    </location>
</feature>
<evidence type="ECO:0000313" key="3">
    <source>
        <dbReference type="Proteomes" id="UP000444721"/>
    </source>
</evidence>
<dbReference type="OMA" id="ELFHITW"/>
<dbReference type="VEuPathDB" id="AmoebaDB:FDP41_011247"/>
<evidence type="ECO:0000313" key="2">
    <source>
        <dbReference type="EMBL" id="KAF0982317.1"/>
    </source>
</evidence>
<feature type="compositionally biased region" description="Low complexity" evidence="1">
    <location>
        <begin position="233"/>
        <end position="256"/>
    </location>
</feature>
<organism evidence="2 3">
    <name type="scientific">Naegleria fowleri</name>
    <name type="common">Brain eating amoeba</name>
    <dbReference type="NCBI Taxonomy" id="5763"/>
    <lineage>
        <taxon>Eukaryota</taxon>
        <taxon>Discoba</taxon>
        <taxon>Heterolobosea</taxon>
        <taxon>Tetramitia</taxon>
        <taxon>Eutetramitia</taxon>
        <taxon>Vahlkampfiidae</taxon>
        <taxon>Naegleria</taxon>
    </lineage>
</organism>
<feature type="region of interest" description="Disordered" evidence="1">
    <location>
        <begin position="229"/>
        <end position="264"/>
    </location>
</feature>
<dbReference type="EMBL" id="VFQX01000009">
    <property type="protein sequence ID" value="KAF0982317.1"/>
    <property type="molecule type" value="Genomic_DNA"/>
</dbReference>
<feature type="region of interest" description="Disordered" evidence="1">
    <location>
        <begin position="15"/>
        <end position="80"/>
    </location>
</feature>
<sequence>MKSFLSNLFKINSTSTTTTSTSTTGSFTTTSTVQSNRNHHHHQRASSFIDHKKTKHSNPSLENGALEQQQHSSPLKRKRNYSNDTLHDMLESYSPRSESIASSLTTRGGGDGCDGNCEKSLLKTPTTPDRSKQLKLTPPNERGVRRQDSSIIEAYNPMQQQQQGGNRSFSSRKSSSMMNPLGVSDVKGMDKHAREQNSLNNNSQNLSASKHVHGRSMSLKFLPGQLLGREDASNSSLQSPRLPSSPTTSTKQQTSPARSNSISYNPLEQFPQAYKGLEPFCIEASLAKLGKKFNEMIYKQTESWIQASNGEEEFKNASTNMKFTRDLLRMSHCMSIDQFEPVNPQQAHTRVLSNTNLSTLHTDKFKRIHDFSQIEDPTLRMIEIINATHHLFEKSDANKNGGKFCTLECYQDLTNTFQSQNVQPDDLVNVFRTLCVKRQRHQPAAASSQMSSETTSSTHHQRTSSFNVITPPEEKPHPMLKVLCLIDQSVVVGTLGQVAQCIMTLKNSISQLPQKEAAITIDQFKDIRGTWTVTFRDYGDKLSVLHQRTDCMLTKNNPKLFSSSMKGPMNTSNNNNKQGPPRSEFLELFHITWQVELFFNSRENPQFIQAIEVSLRDIDWTCSGSRDLHDENSTFMILSPEQRFEAERICRLFFSVKNEVKRFSGGNQTRTNSVLTQPVKCRIDIIPPHVPGVPLVSLSNSSNNSNNNTHHGLTSPRQGSSGSLTSPHRKATPSLRLNYNWFTKLFSSNSNSSQVEDVLAEYVVPTSTSLR</sequence>
<accession>A0A6A5BYE9</accession>
<comment type="caution">
    <text evidence="2">The sequence shown here is derived from an EMBL/GenBank/DDBJ whole genome shotgun (WGS) entry which is preliminary data.</text>
</comment>
<dbReference type="RefSeq" id="XP_044567030.1">
    <property type="nucleotide sequence ID" value="XM_044701634.1"/>
</dbReference>
<feature type="compositionally biased region" description="Low complexity" evidence="1">
    <location>
        <begin position="167"/>
        <end position="176"/>
    </location>
</feature>
<dbReference type="OrthoDB" id="10382766at2759"/>
<feature type="compositionally biased region" description="Low complexity" evidence="1">
    <location>
        <begin position="699"/>
        <end position="708"/>
    </location>
</feature>
<feature type="compositionally biased region" description="Low complexity" evidence="1">
    <location>
        <begin position="15"/>
        <end position="32"/>
    </location>
</feature>
<feature type="region of interest" description="Disordered" evidence="1">
    <location>
        <begin position="92"/>
        <end position="185"/>
    </location>
</feature>
<protein>
    <submittedName>
        <fullName evidence="2">Uncharacterized protein</fullName>
    </submittedName>
</protein>
<proteinExistence type="predicted"/>
<feature type="region of interest" description="Disordered" evidence="1">
    <location>
        <begin position="442"/>
        <end position="464"/>
    </location>
</feature>
<name>A0A6A5BYE9_NAEFO</name>